<comment type="caution">
    <text evidence="3">The sequence shown here is derived from an EMBL/GenBank/DDBJ whole genome shotgun (WGS) entry which is preliminary data.</text>
</comment>
<evidence type="ECO:0000313" key="4">
    <source>
        <dbReference type="Proteomes" id="UP000749040"/>
    </source>
</evidence>
<dbReference type="Proteomes" id="UP000749040">
    <property type="component" value="Unassembled WGS sequence"/>
</dbReference>
<evidence type="ECO:0000256" key="1">
    <source>
        <dbReference type="SAM" id="MobiDB-lite"/>
    </source>
</evidence>
<proteinExistence type="predicted"/>
<keyword evidence="4" id="KW-1185">Reference proteome</keyword>
<reference evidence="3 4" key="1">
    <citation type="submission" date="2021-01" db="EMBL/GenBank/DDBJ databases">
        <title>Streptomyces acididurans sp. nov., isolated from a peat swamp forest soil.</title>
        <authorList>
            <person name="Chantavorakit T."/>
            <person name="Duangmal K."/>
        </authorList>
    </citation>
    <scope>NUCLEOTIDE SEQUENCE [LARGE SCALE GENOMIC DNA]</scope>
    <source>
        <strain evidence="3 4">KK5PA1</strain>
    </source>
</reference>
<accession>A0ABS2U4P3</accession>
<feature type="chain" id="PRO_5045834979" evidence="2">
    <location>
        <begin position="22"/>
        <end position="254"/>
    </location>
</feature>
<feature type="signal peptide" evidence="2">
    <location>
        <begin position="1"/>
        <end position="21"/>
    </location>
</feature>
<feature type="compositionally biased region" description="Low complexity" evidence="1">
    <location>
        <begin position="20"/>
        <end position="75"/>
    </location>
</feature>
<dbReference type="EMBL" id="JADKYB010000041">
    <property type="protein sequence ID" value="MBM9510576.1"/>
    <property type="molecule type" value="Genomic_DNA"/>
</dbReference>
<keyword evidence="2" id="KW-0732">Signal</keyword>
<evidence type="ECO:0000313" key="3">
    <source>
        <dbReference type="EMBL" id="MBM9510576.1"/>
    </source>
</evidence>
<evidence type="ECO:0000256" key="2">
    <source>
        <dbReference type="SAM" id="SignalP"/>
    </source>
</evidence>
<feature type="region of interest" description="Disordered" evidence="1">
    <location>
        <begin position="20"/>
        <end position="81"/>
    </location>
</feature>
<organism evidence="3 4">
    <name type="scientific">Actinacidiphila acididurans</name>
    <dbReference type="NCBI Taxonomy" id="2784346"/>
    <lineage>
        <taxon>Bacteria</taxon>
        <taxon>Bacillati</taxon>
        <taxon>Actinomycetota</taxon>
        <taxon>Actinomycetes</taxon>
        <taxon>Kitasatosporales</taxon>
        <taxon>Streptomycetaceae</taxon>
        <taxon>Actinacidiphila</taxon>
    </lineage>
</organism>
<protein>
    <submittedName>
        <fullName evidence="3">DUF3558 domain-containing protein</fullName>
    </submittedName>
</protein>
<name>A0ABS2U4P3_9ACTN</name>
<sequence>MIGGAATVVAALVFAACSSNSGSGHGASAAPSDSGSASTSASGPAGSGGTPTASGTGTSTASGTAGQSGSGTSADGSGGVAKYTTLPAPCKAITAATVSTLVPKAKSPAGTADKSADLQTRGGCSWTGNGKDGYQYRWLSVTLQRYPDDPQLGSGDDQARKRYTQQLQDLKKAGTTGVVTGLGDEASQVSGWETVAKVTSQNDTVVAVSGNVVVLVEYDGAGLEGKKNPSRSVVQSGAQRAAKDALAAVAAANT</sequence>
<gene>
    <name evidence="3" type="ORF">ITX44_39655</name>
</gene>